<dbReference type="Proteomes" id="UP000182334">
    <property type="component" value="Chromosome II"/>
</dbReference>
<evidence type="ECO:0000256" key="7">
    <source>
        <dbReference type="SAM" id="MobiDB-lite"/>
    </source>
</evidence>
<dbReference type="EMBL" id="LT635757">
    <property type="protein sequence ID" value="SGZ50359.1"/>
    <property type="molecule type" value="Genomic_DNA"/>
</dbReference>
<keyword evidence="4" id="KW-0547">Nucleotide-binding</keyword>
<dbReference type="FunFam" id="1.10.510.10:FF:000048">
    <property type="entry name" value="Protein kinase C"/>
    <property type="match status" value="1"/>
</dbReference>
<dbReference type="AlphaFoldDB" id="A0A1L0BFJ2"/>
<dbReference type="GO" id="GO:0004674">
    <property type="term" value="F:protein serine/threonine kinase activity"/>
    <property type="evidence" value="ECO:0007669"/>
    <property type="project" value="UniProtKB-KW"/>
</dbReference>
<dbReference type="PROSITE" id="PS50011">
    <property type="entry name" value="PROTEIN_KINASE_DOM"/>
    <property type="match status" value="1"/>
</dbReference>
<gene>
    <name evidence="10" type="ORF">SAMEA4029010_CIC11G00000002912</name>
</gene>
<dbReference type="InterPro" id="IPR000719">
    <property type="entry name" value="Prot_kinase_dom"/>
</dbReference>
<protein>
    <submittedName>
        <fullName evidence="10">CIC11C00000002912</fullName>
    </submittedName>
</protein>
<feature type="region of interest" description="Disordered" evidence="7">
    <location>
        <begin position="126"/>
        <end position="167"/>
    </location>
</feature>
<dbReference type="Gene3D" id="1.10.510.10">
    <property type="entry name" value="Transferase(Phosphotransferase) domain 1"/>
    <property type="match status" value="1"/>
</dbReference>
<feature type="domain" description="Protein kinase" evidence="8">
    <location>
        <begin position="90"/>
        <end position="389"/>
    </location>
</feature>
<dbReference type="OrthoDB" id="63267at2759"/>
<evidence type="ECO:0000256" key="2">
    <source>
        <dbReference type="ARBA" id="ARBA00022553"/>
    </source>
</evidence>
<dbReference type="GO" id="GO:0005524">
    <property type="term" value="F:ATP binding"/>
    <property type="evidence" value="ECO:0007669"/>
    <property type="project" value="UniProtKB-KW"/>
</dbReference>
<accession>A0A1L0BFJ2</accession>
<evidence type="ECO:0000256" key="1">
    <source>
        <dbReference type="ARBA" id="ARBA00022527"/>
    </source>
</evidence>
<sequence>MVFTFDEELFATDFQTSAVIDQDPLSHPLSSPVAYLPIPEPSEGRLRRRSSVYRRLSVRSASLSTSHGLTIPANLIPEDEPLHKRTLANFEPLKVLGQGAYGKVHLVRDKVNGRLYAQKQIRKPQIEVFDSQRQNETSQDLKEKENPPKPDTIDTASTDGPTPHASHVERTIAERHILTRITHHANIVKLFYALQDHDRFYLLLEYIPGGELFHHLTSNNSLGNVFLEEHVAFYGAQMALGLAHLHRLGIVYRDLKPENCLLNAQGHLVLTDFGLSKAIGNDESDNECRSIIGTPEYMAPEIIKGEPYDYAVDWWLLGCVLYDMMTGKPPFTGKSHKVILDKIIKSKPVLPYYLSLDAKDLLGKLLQKNPAKRFAVDDRWKTFQDHRFFRKVNWVGVEEQIVTPPIVPVISDPALAENFADEFTGMRISDYDLGESQQVARAAMFEGFSYTASHSFIDRFGQGNY</sequence>
<feature type="domain" description="AGC-kinase C-terminal" evidence="9">
    <location>
        <begin position="390"/>
        <end position="460"/>
    </location>
</feature>
<dbReference type="InterPro" id="IPR008271">
    <property type="entry name" value="Ser/Thr_kinase_AS"/>
</dbReference>
<organism evidence="10 11">
    <name type="scientific">Sungouiella intermedia</name>
    <dbReference type="NCBI Taxonomy" id="45354"/>
    <lineage>
        <taxon>Eukaryota</taxon>
        <taxon>Fungi</taxon>
        <taxon>Dikarya</taxon>
        <taxon>Ascomycota</taxon>
        <taxon>Saccharomycotina</taxon>
        <taxon>Pichiomycetes</taxon>
        <taxon>Metschnikowiaceae</taxon>
        <taxon>Sungouiella</taxon>
    </lineage>
</organism>
<dbReference type="Pfam" id="PF00069">
    <property type="entry name" value="Pkinase"/>
    <property type="match status" value="1"/>
</dbReference>
<dbReference type="Gene3D" id="3.30.200.20">
    <property type="entry name" value="Phosphorylase Kinase, domain 1"/>
    <property type="match status" value="2"/>
</dbReference>
<reference evidence="10 11" key="1">
    <citation type="submission" date="2016-10" db="EMBL/GenBank/DDBJ databases">
        <authorList>
            <person name="de Groot N.N."/>
        </authorList>
    </citation>
    <scope>NUCLEOTIDE SEQUENCE [LARGE SCALE GENOMIC DNA]</scope>
    <source>
        <strain evidence="10 11">CBS 141442</strain>
    </source>
</reference>
<evidence type="ECO:0000313" key="10">
    <source>
        <dbReference type="EMBL" id="SGZ50359.1"/>
    </source>
</evidence>
<dbReference type="SMART" id="SM00220">
    <property type="entry name" value="S_TKc"/>
    <property type="match status" value="1"/>
</dbReference>
<dbReference type="InterPro" id="IPR011009">
    <property type="entry name" value="Kinase-like_dom_sf"/>
</dbReference>
<dbReference type="SUPFAM" id="SSF56112">
    <property type="entry name" value="Protein kinase-like (PK-like)"/>
    <property type="match status" value="1"/>
</dbReference>
<dbReference type="PROSITE" id="PS00108">
    <property type="entry name" value="PROTEIN_KINASE_ST"/>
    <property type="match status" value="1"/>
</dbReference>
<proteinExistence type="predicted"/>
<keyword evidence="2" id="KW-0597">Phosphoprotein</keyword>
<dbReference type="InterPro" id="IPR000961">
    <property type="entry name" value="AGC-kinase_C"/>
</dbReference>
<evidence type="ECO:0000256" key="5">
    <source>
        <dbReference type="ARBA" id="ARBA00022777"/>
    </source>
</evidence>
<dbReference type="STRING" id="45354.A0A1L0BFJ2"/>
<name>A0A1L0BFJ2_9ASCO</name>
<keyword evidence="1" id="KW-0723">Serine/threonine-protein kinase</keyword>
<evidence type="ECO:0000259" key="9">
    <source>
        <dbReference type="PROSITE" id="PS51285"/>
    </source>
</evidence>
<dbReference type="CDD" id="cd05123">
    <property type="entry name" value="STKc_AGC"/>
    <property type="match status" value="1"/>
</dbReference>
<dbReference type="SMART" id="SM00133">
    <property type="entry name" value="S_TK_X"/>
    <property type="match status" value="1"/>
</dbReference>
<dbReference type="PANTHER" id="PTHR24351">
    <property type="entry name" value="RIBOSOMAL PROTEIN S6 KINASE"/>
    <property type="match status" value="1"/>
</dbReference>
<keyword evidence="3" id="KW-0808">Transferase</keyword>
<evidence type="ECO:0000256" key="6">
    <source>
        <dbReference type="ARBA" id="ARBA00022840"/>
    </source>
</evidence>
<evidence type="ECO:0000313" key="11">
    <source>
        <dbReference type="Proteomes" id="UP000182334"/>
    </source>
</evidence>
<dbReference type="PROSITE" id="PS51285">
    <property type="entry name" value="AGC_KINASE_CTER"/>
    <property type="match status" value="1"/>
</dbReference>
<dbReference type="InterPro" id="IPR045270">
    <property type="entry name" value="STKc_AGC"/>
</dbReference>
<feature type="compositionally biased region" description="Basic and acidic residues" evidence="7">
    <location>
        <begin position="139"/>
        <end position="152"/>
    </location>
</feature>
<evidence type="ECO:0000259" key="8">
    <source>
        <dbReference type="PROSITE" id="PS50011"/>
    </source>
</evidence>
<keyword evidence="5" id="KW-0418">Kinase</keyword>
<evidence type="ECO:0000256" key="3">
    <source>
        <dbReference type="ARBA" id="ARBA00022679"/>
    </source>
</evidence>
<keyword evidence="6" id="KW-0067">ATP-binding</keyword>
<evidence type="ECO:0000256" key="4">
    <source>
        <dbReference type="ARBA" id="ARBA00022741"/>
    </source>
</evidence>
<keyword evidence="11" id="KW-1185">Reference proteome</keyword>